<feature type="compositionally biased region" description="Basic residues" evidence="2">
    <location>
        <begin position="46"/>
        <end position="56"/>
    </location>
</feature>
<evidence type="ECO:0000313" key="3">
    <source>
        <dbReference type="EMBL" id="KAK8886351.1"/>
    </source>
</evidence>
<reference evidence="3 4" key="1">
    <citation type="submission" date="2024-04" db="EMBL/GenBank/DDBJ databases">
        <title>Tritrichomonas musculus Genome.</title>
        <authorList>
            <person name="Alves-Ferreira E."/>
            <person name="Grigg M."/>
            <person name="Lorenzi H."/>
            <person name="Galac M."/>
        </authorList>
    </citation>
    <scope>NUCLEOTIDE SEQUENCE [LARGE SCALE GENOMIC DNA]</scope>
    <source>
        <strain evidence="3 4">EAF2021</strain>
    </source>
</reference>
<name>A0ABR2K605_9EUKA</name>
<feature type="coiled-coil region" evidence="1">
    <location>
        <begin position="211"/>
        <end position="245"/>
    </location>
</feature>
<feature type="region of interest" description="Disordered" evidence="2">
    <location>
        <begin position="412"/>
        <end position="439"/>
    </location>
</feature>
<sequence>MNENEDAIFSITIQQASSTYEQEQNVHPPDDYYYSYSSRSQSKSSRNPRNRKNKLQRAKEMLLKGNDLPRSYYMDESLFPDLVDSLQADYKQLVNPKSGTRRNTNQADNSSTQQNQQSNIDNKNKTYNGNMNSSFKSSNNNNLSKTNTNKSVHFATENTNNEYFEEEETVEESEAPDANIRTINTAALKSSEVVYKALKKAQEYYELFIVNKEKEKIQDEIKERLKSAKTEKRELMKMISNQEKNMDIIFTEEENKLIRKHDKQIQEFNEFWESEEKQRTYNKTSDELRLLRRQADLLLMDKQYQQSIQCQKRADELEAAEIRNRTLAMSNDYGESLRKLQEKQNKEMKTLTVRQKMKRTEYCAAKNEEIAKANSKIAKIQLELEKSNDPNFINRIKKSHEMEANSVNSFTASKYKNSGNSKTRNVGPNVVSTRRPAPRSYRNFGKMEVSAADFNAVPLPPLRTDYIIYKTLSSRK</sequence>
<organism evidence="3 4">
    <name type="scientific">Tritrichomonas musculus</name>
    <dbReference type="NCBI Taxonomy" id="1915356"/>
    <lineage>
        <taxon>Eukaryota</taxon>
        <taxon>Metamonada</taxon>
        <taxon>Parabasalia</taxon>
        <taxon>Tritrichomonadida</taxon>
        <taxon>Tritrichomonadidae</taxon>
        <taxon>Tritrichomonas</taxon>
    </lineage>
</organism>
<feature type="compositionally biased region" description="Low complexity" evidence="2">
    <location>
        <begin position="103"/>
        <end position="121"/>
    </location>
</feature>
<comment type="caution">
    <text evidence="3">The sequence shown here is derived from an EMBL/GenBank/DDBJ whole genome shotgun (WGS) entry which is preliminary data.</text>
</comment>
<gene>
    <name evidence="3" type="ORF">M9Y10_041814</name>
</gene>
<feature type="region of interest" description="Disordered" evidence="2">
    <location>
        <begin position="18"/>
        <end position="56"/>
    </location>
</feature>
<proteinExistence type="predicted"/>
<dbReference type="PANTHER" id="PTHR47026">
    <property type="entry name" value="PIGMENTOSA GTPASE REGULATOR-LIKE PROTEIN, PUTATIVE-RELATED"/>
    <property type="match status" value="1"/>
</dbReference>
<evidence type="ECO:0000313" key="4">
    <source>
        <dbReference type="Proteomes" id="UP001470230"/>
    </source>
</evidence>
<evidence type="ECO:0000256" key="2">
    <source>
        <dbReference type="SAM" id="MobiDB-lite"/>
    </source>
</evidence>
<keyword evidence="1" id="KW-0175">Coiled coil</keyword>
<dbReference type="Proteomes" id="UP001470230">
    <property type="component" value="Unassembled WGS sequence"/>
</dbReference>
<accession>A0ABR2K605</accession>
<feature type="compositionally biased region" description="Low complexity" evidence="2">
    <location>
        <begin position="128"/>
        <end position="147"/>
    </location>
</feature>
<protein>
    <submittedName>
        <fullName evidence="3">Uncharacterized protein</fullName>
    </submittedName>
</protein>
<keyword evidence="4" id="KW-1185">Reference proteome</keyword>
<dbReference type="EMBL" id="JAPFFF010000007">
    <property type="protein sequence ID" value="KAK8886351.1"/>
    <property type="molecule type" value="Genomic_DNA"/>
</dbReference>
<evidence type="ECO:0000256" key="1">
    <source>
        <dbReference type="SAM" id="Coils"/>
    </source>
</evidence>
<feature type="compositionally biased region" description="Low complexity" evidence="2">
    <location>
        <begin position="32"/>
        <end position="45"/>
    </location>
</feature>
<dbReference type="PANTHER" id="PTHR47026:SF2">
    <property type="entry name" value="FLAGELLAR ASSOCIATED PROTEIN"/>
    <property type="match status" value="1"/>
</dbReference>
<feature type="compositionally biased region" description="Polar residues" evidence="2">
    <location>
        <begin position="412"/>
        <end position="432"/>
    </location>
</feature>
<feature type="region of interest" description="Disordered" evidence="2">
    <location>
        <begin position="95"/>
        <end position="147"/>
    </location>
</feature>